<evidence type="ECO:0000313" key="6">
    <source>
        <dbReference type="Proteomes" id="UP000542125"/>
    </source>
</evidence>
<organism evidence="5 6">
    <name type="scientific">Pigmentiphaga litoralis</name>
    <dbReference type="NCBI Taxonomy" id="516702"/>
    <lineage>
        <taxon>Bacteria</taxon>
        <taxon>Pseudomonadati</taxon>
        <taxon>Pseudomonadota</taxon>
        <taxon>Betaproteobacteria</taxon>
        <taxon>Burkholderiales</taxon>
        <taxon>Alcaligenaceae</taxon>
        <taxon>Pigmentiphaga</taxon>
    </lineage>
</organism>
<gene>
    <name evidence="5" type="ORF">FHW18_001536</name>
</gene>
<dbReference type="InterPro" id="IPR036390">
    <property type="entry name" value="WH_DNA-bd_sf"/>
</dbReference>
<dbReference type="PANTHER" id="PTHR44846">
    <property type="entry name" value="MANNOSYL-D-GLYCERATE TRANSPORT/METABOLISM SYSTEM REPRESSOR MNGR-RELATED"/>
    <property type="match status" value="1"/>
</dbReference>
<dbReference type="PRINTS" id="PR00035">
    <property type="entry name" value="HTHGNTR"/>
</dbReference>
<dbReference type="PROSITE" id="PS50949">
    <property type="entry name" value="HTH_GNTR"/>
    <property type="match status" value="1"/>
</dbReference>
<dbReference type="GO" id="GO:0003700">
    <property type="term" value="F:DNA-binding transcription factor activity"/>
    <property type="evidence" value="ECO:0007669"/>
    <property type="project" value="InterPro"/>
</dbReference>
<dbReference type="InterPro" id="IPR011663">
    <property type="entry name" value="UTRA"/>
</dbReference>
<dbReference type="Gene3D" id="1.10.10.10">
    <property type="entry name" value="Winged helix-like DNA-binding domain superfamily/Winged helix DNA-binding domain"/>
    <property type="match status" value="1"/>
</dbReference>
<dbReference type="SMART" id="SM00345">
    <property type="entry name" value="HTH_GNTR"/>
    <property type="match status" value="1"/>
</dbReference>
<dbReference type="Gene3D" id="3.40.1410.10">
    <property type="entry name" value="Chorismate lyase-like"/>
    <property type="match status" value="1"/>
</dbReference>
<keyword evidence="3" id="KW-0804">Transcription</keyword>
<reference evidence="5 6" key="1">
    <citation type="submission" date="2020-07" db="EMBL/GenBank/DDBJ databases">
        <title>Genomic Encyclopedia of Type Strains, Phase IV (KMG-V): Genome sequencing to study the core and pangenomes of soil and plant-associated prokaryotes.</title>
        <authorList>
            <person name="Whitman W."/>
        </authorList>
    </citation>
    <scope>NUCLEOTIDE SEQUENCE [LARGE SCALE GENOMIC DNA]</scope>
    <source>
        <strain evidence="5 6">SAS40</strain>
    </source>
</reference>
<dbReference type="InterPro" id="IPR028978">
    <property type="entry name" value="Chorismate_lyase_/UTRA_dom_sf"/>
</dbReference>
<dbReference type="CDD" id="cd07377">
    <property type="entry name" value="WHTH_GntR"/>
    <property type="match status" value="1"/>
</dbReference>
<comment type="caution">
    <text evidence="5">The sequence shown here is derived from an EMBL/GenBank/DDBJ whole genome shotgun (WGS) entry which is preliminary data.</text>
</comment>
<dbReference type="InterPro" id="IPR050679">
    <property type="entry name" value="Bact_HTH_transcr_reg"/>
</dbReference>
<keyword evidence="6" id="KW-1185">Reference proteome</keyword>
<dbReference type="SUPFAM" id="SSF64288">
    <property type="entry name" value="Chorismate lyase-like"/>
    <property type="match status" value="1"/>
</dbReference>
<dbReference type="Pfam" id="PF07702">
    <property type="entry name" value="UTRA"/>
    <property type="match status" value="1"/>
</dbReference>
<dbReference type="PANTHER" id="PTHR44846:SF1">
    <property type="entry name" value="MANNOSYL-D-GLYCERATE TRANSPORT_METABOLISM SYSTEM REPRESSOR MNGR-RELATED"/>
    <property type="match status" value="1"/>
</dbReference>
<evidence type="ECO:0000259" key="4">
    <source>
        <dbReference type="PROSITE" id="PS50949"/>
    </source>
</evidence>
<name>A0A7Y9ISI7_9BURK</name>
<keyword evidence="2" id="KW-0238">DNA-binding</keyword>
<dbReference type="InterPro" id="IPR036388">
    <property type="entry name" value="WH-like_DNA-bd_sf"/>
</dbReference>
<dbReference type="SMART" id="SM00866">
    <property type="entry name" value="UTRA"/>
    <property type="match status" value="1"/>
</dbReference>
<proteinExistence type="predicted"/>
<dbReference type="InterPro" id="IPR000524">
    <property type="entry name" value="Tscrpt_reg_HTH_GntR"/>
</dbReference>
<dbReference type="GO" id="GO:0045892">
    <property type="term" value="P:negative regulation of DNA-templated transcription"/>
    <property type="evidence" value="ECO:0007669"/>
    <property type="project" value="TreeGrafter"/>
</dbReference>
<dbReference type="Proteomes" id="UP000542125">
    <property type="component" value="Unassembled WGS sequence"/>
</dbReference>
<evidence type="ECO:0000313" key="5">
    <source>
        <dbReference type="EMBL" id="NYE82265.1"/>
    </source>
</evidence>
<dbReference type="GO" id="GO:0003677">
    <property type="term" value="F:DNA binding"/>
    <property type="evidence" value="ECO:0007669"/>
    <property type="project" value="UniProtKB-KW"/>
</dbReference>
<feature type="domain" description="HTH gntR-type" evidence="4">
    <location>
        <begin position="8"/>
        <end position="76"/>
    </location>
</feature>
<evidence type="ECO:0000256" key="3">
    <source>
        <dbReference type="ARBA" id="ARBA00023163"/>
    </source>
</evidence>
<dbReference type="AlphaFoldDB" id="A0A7Y9ISI7"/>
<sequence length="245" mass="27093">MPLKPNATPLYAQLRDRLKQQILDGKLGPHAKLPSESELTLQYGVSRITVRQALTDLHREGLIVRVHGKGSFVSQPVVAQDLTQLRGLSESLSGEGRVIHTRMLSHKTVKASEVVAGHLRVPARSPVSELRTVRYLNRAPLSLNHSYMSVELGERIRKADLANRDLIAIFENDVGLTITRADLSITALTADDSHVKPLAVDPGAALLQVERVLLAPDGSPLHFESTTYRSDRFSYSLSVERRRMG</sequence>
<dbReference type="SUPFAM" id="SSF46785">
    <property type="entry name" value="Winged helix' DNA-binding domain"/>
    <property type="match status" value="1"/>
</dbReference>
<dbReference type="FunFam" id="1.10.10.10:FF:000079">
    <property type="entry name" value="GntR family transcriptional regulator"/>
    <property type="match status" value="1"/>
</dbReference>
<accession>A0A7Y9ISI7</accession>
<evidence type="ECO:0000256" key="2">
    <source>
        <dbReference type="ARBA" id="ARBA00023125"/>
    </source>
</evidence>
<evidence type="ECO:0000256" key="1">
    <source>
        <dbReference type="ARBA" id="ARBA00023015"/>
    </source>
</evidence>
<keyword evidence="1" id="KW-0805">Transcription regulation</keyword>
<protein>
    <submittedName>
        <fullName evidence="5">GntR family transcriptional regulator</fullName>
    </submittedName>
</protein>
<dbReference type="RefSeq" id="WP_179584961.1">
    <property type="nucleotide sequence ID" value="NZ_JACBYR010000001.1"/>
</dbReference>
<dbReference type="EMBL" id="JACBYR010000001">
    <property type="protein sequence ID" value="NYE82265.1"/>
    <property type="molecule type" value="Genomic_DNA"/>
</dbReference>
<dbReference type="Pfam" id="PF00392">
    <property type="entry name" value="GntR"/>
    <property type="match status" value="1"/>
</dbReference>